<dbReference type="InterPro" id="IPR001303">
    <property type="entry name" value="Aldolase_II/adducin_N"/>
</dbReference>
<dbReference type="InterPro" id="IPR036409">
    <property type="entry name" value="Aldolase_II/adducin_N_sf"/>
</dbReference>
<dbReference type="GO" id="GO:0008994">
    <property type="term" value="F:rhamnulose-1-phosphate aldolase activity"/>
    <property type="evidence" value="ECO:0007669"/>
    <property type="project" value="UniProtKB-UniRule"/>
</dbReference>
<feature type="domain" description="Class II aldolase/adducin N-terminal" evidence="7">
    <location>
        <begin position="10"/>
        <end position="238"/>
    </location>
</feature>
<dbReference type="GO" id="GO:0005829">
    <property type="term" value="C:cytosol"/>
    <property type="evidence" value="ECO:0007669"/>
    <property type="project" value="TreeGrafter"/>
</dbReference>
<feature type="binding site" evidence="6">
    <location>
        <position position="142"/>
    </location>
    <ligand>
        <name>Zn(2+)</name>
        <dbReference type="ChEBI" id="CHEBI:29105"/>
    </ligand>
</feature>
<evidence type="ECO:0000256" key="3">
    <source>
        <dbReference type="ARBA" id="ARBA00022833"/>
    </source>
</evidence>
<dbReference type="OrthoDB" id="9784634at2"/>
<dbReference type="EMBL" id="AFGF01000017">
    <property type="protein sequence ID" value="EGO65542.1"/>
    <property type="molecule type" value="Genomic_DNA"/>
</dbReference>
<dbReference type="eggNOG" id="COG0235">
    <property type="taxonomic scope" value="Bacteria"/>
</dbReference>
<dbReference type="AlphaFoldDB" id="F7NEY1"/>
<gene>
    <name evidence="6" type="primary">rhaD</name>
    <name evidence="8" type="ORF">ALO_02991</name>
</gene>
<dbReference type="Gene3D" id="3.40.225.10">
    <property type="entry name" value="Class II aldolase/adducin N-terminal domain"/>
    <property type="match status" value="1"/>
</dbReference>
<evidence type="ECO:0000256" key="6">
    <source>
        <dbReference type="HAMAP-Rule" id="MF_00770"/>
    </source>
</evidence>
<evidence type="ECO:0000256" key="2">
    <source>
        <dbReference type="ARBA" id="ARBA00022723"/>
    </source>
</evidence>
<dbReference type="GO" id="GO:0046872">
    <property type="term" value="F:metal ion binding"/>
    <property type="evidence" value="ECO:0007669"/>
    <property type="project" value="UniProtKB-KW"/>
</dbReference>
<sequence>MNVAEAKFVKDFIRVTDDGFKKGWHERNGGNFSYRIKTEEVASIRSVLRPPEKFAPIGVSVPNLAGEYFLVTGSGKHMRNVILCPEDNLAIAVIDAKGENYSVVWGLANGGRPTSEFPTHLLNHSIKKELTHDRYRVIYHSHPANVIALTFVLPLTDKAFTRAMWEMMTECPVIFPQGIGVVPWMVPGGRDIAIATGELMKKYDVAIWAHHGIFCAGEDFDSTFGLMDTVEKSAEICVKVIAMGGKKQTITSRNFEDLACEFQIDLRKEFLD</sequence>
<accession>F7NEY1</accession>
<dbReference type="SUPFAM" id="SSF53639">
    <property type="entry name" value="AraD/HMP-PK domain-like"/>
    <property type="match status" value="1"/>
</dbReference>
<keyword evidence="2 6" id="KW-0479">Metal-binding</keyword>
<evidence type="ECO:0000313" key="8">
    <source>
        <dbReference type="EMBL" id="EGO65542.1"/>
    </source>
</evidence>
<evidence type="ECO:0000256" key="4">
    <source>
        <dbReference type="ARBA" id="ARBA00023239"/>
    </source>
</evidence>
<keyword evidence="9" id="KW-1185">Reference proteome</keyword>
<evidence type="ECO:0000256" key="1">
    <source>
        <dbReference type="ARBA" id="ARBA00022490"/>
    </source>
</evidence>
<dbReference type="EC" id="4.1.2.19" evidence="6"/>
<dbReference type="InterPro" id="IPR050197">
    <property type="entry name" value="Aldolase_class_II_sugar_metab"/>
</dbReference>
<keyword evidence="1 6" id="KW-0963">Cytoplasm</keyword>
<comment type="subcellular location">
    <subcellularLocation>
        <location evidence="6">Cytoplasm</location>
    </subcellularLocation>
</comment>
<dbReference type="RefSeq" id="WP_004092678.1">
    <property type="nucleotide sequence ID" value="NZ_AFGF01000017.1"/>
</dbReference>
<dbReference type="PANTHER" id="PTHR22789:SF16">
    <property type="entry name" value="RHAMNULOSE-1-PHOSPHATE ALDOLASE"/>
    <property type="match status" value="1"/>
</dbReference>
<dbReference type="PANTHER" id="PTHR22789">
    <property type="entry name" value="FUCULOSE PHOSPHATE ALDOLASE"/>
    <property type="match status" value="1"/>
</dbReference>
<comment type="caution">
    <text evidence="8">The sequence shown here is derived from an EMBL/GenBank/DDBJ whole genome shotgun (WGS) entry which is preliminary data.</text>
</comment>
<name>F7NEY1_9FIRM</name>
<reference evidence="8 9" key="1">
    <citation type="journal article" date="2011" name="EMBO J.">
        <title>Structural diversity of bacterial flagellar motors.</title>
        <authorList>
            <person name="Chen S."/>
            <person name="Beeby M."/>
            <person name="Murphy G.E."/>
            <person name="Leadbetter J.R."/>
            <person name="Hendrixson D.R."/>
            <person name="Briegel A."/>
            <person name="Li Z."/>
            <person name="Shi J."/>
            <person name="Tocheva E.I."/>
            <person name="Muller A."/>
            <person name="Dobro M.J."/>
            <person name="Jensen G.J."/>
        </authorList>
    </citation>
    <scope>NUCLEOTIDE SEQUENCE [LARGE SCALE GENOMIC DNA]</scope>
    <source>
        <strain evidence="8 9">DSM 6540</strain>
    </source>
</reference>
<dbReference type="Proteomes" id="UP000003240">
    <property type="component" value="Unassembled WGS sequence"/>
</dbReference>
<evidence type="ECO:0000313" key="9">
    <source>
        <dbReference type="Proteomes" id="UP000003240"/>
    </source>
</evidence>
<comment type="similarity">
    <text evidence="6">Belongs to the aldolase class II family. RhaD subfamily.</text>
</comment>
<dbReference type="GO" id="GO:0019301">
    <property type="term" value="P:rhamnose catabolic process"/>
    <property type="evidence" value="ECO:0007669"/>
    <property type="project" value="UniProtKB-UniRule"/>
</dbReference>
<dbReference type="UniPathway" id="UPA00541">
    <property type="reaction ID" value="UER00603"/>
</dbReference>
<dbReference type="NCBIfam" id="NF002963">
    <property type="entry name" value="PRK03634.1"/>
    <property type="match status" value="1"/>
</dbReference>
<feature type="binding site" evidence="6">
    <location>
        <position position="211"/>
    </location>
    <ligand>
        <name>Zn(2+)</name>
        <dbReference type="ChEBI" id="CHEBI:29105"/>
    </ligand>
</feature>
<keyword evidence="4 6" id="KW-0456">Lyase</keyword>
<dbReference type="GO" id="GO:0019323">
    <property type="term" value="P:pentose catabolic process"/>
    <property type="evidence" value="ECO:0007669"/>
    <property type="project" value="TreeGrafter"/>
</dbReference>
<feature type="active site" evidence="6">
    <location>
        <position position="116"/>
    </location>
</feature>
<feature type="binding site" evidence="6">
    <location>
        <position position="140"/>
    </location>
    <ligand>
        <name>Zn(2+)</name>
        <dbReference type="ChEBI" id="CHEBI:29105"/>
    </ligand>
</feature>
<comment type="pathway">
    <text evidence="6">Carbohydrate degradation; L-rhamnose degradation; glycerone phosphate from L-rhamnose: step 3/3.</text>
</comment>
<evidence type="ECO:0000256" key="5">
    <source>
        <dbReference type="ARBA" id="ARBA00023308"/>
    </source>
</evidence>
<keyword evidence="3 6" id="KW-0862">Zinc</keyword>
<keyword evidence="5 6" id="KW-0684">Rhamnose metabolism</keyword>
<protein>
    <recommendedName>
        <fullName evidence="6">Rhamnulose-1-phosphate aldolase</fullName>
        <ecNumber evidence="6">4.1.2.19</ecNumber>
    </recommendedName>
</protein>
<dbReference type="InterPro" id="IPR013447">
    <property type="entry name" value="Rhamnulose-1-P_Aldolase"/>
</dbReference>
<organism evidence="8 9">
    <name type="scientific">Acetonema longum DSM 6540</name>
    <dbReference type="NCBI Taxonomy" id="1009370"/>
    <lineage>
        <taxon>Bacteria</taxon>
        <taxon>Bacillati</taxon>
        <taxon>Bacillota</taxon>
        <taxon>Negativicutes</taxon>
        <taxon>Acetonemataceae</taxon>
        <taxon>Acetonema</taxon>
    </lineage>
</organism>
<comment type="cofactor">
    <cofactor evidence="6">
        <name>Zn(2+)</name>
        <dbReference type="ChEBI" id="CHEBI:29105"/>
    </cofactor>
    <text evidence="6">Binds 1 zinc ion per subunit.</text>
</comment>
<dbReference type="SMART" id="SM01007">
    <property type="entry name" value="Aldolase_II"/>
    <property type="match status" value="1"/>
</dbReference>
<comment type="catalytic activity">
    <reaction evidence="6">
        <text>L-rhamnulose 1-phosphate = (S)-lactaldehyde + dihydroxyacetone phosphate</text>
        <dbReference type="Rhea" id="RHEA:19689"/>
        <dbReference type="ChEBI" id="CHEBI:18041"/>
        <dbReference type="ChEBI" id="CHEBI:57642"/>
        <dbReference type="ChEBI" id="CHEBI:58313"/>
        <dbReference type="EC" id="4.1.2.19"/>
    </reaction>
</comment>
<evidence type="ECO:0000259" key="7">
    <source>
        <dbReference type="SMART" id="SM01007"/>
    </source>
</evidence>
<dbReference type="Pfam" id="PF00596">
    <property type="entry name" value="Aldolase_II"/>
    <property type="match status" value="1"/>
</dbReference>
<dbReference type="STRING" id="1009370.ALO_02991"/>
<comment type="function">
    <text evidence="6">Catalyzes the reversible cleavage of L-rhamnulose-1-phosphate to dihydroxyacetone phosphate (DHAP) and L-lactaldehyde.</text>
</comment>
<proteinExistence type="inferred from homology"/>
<dbReference type="HAMAP" id="MF_00770">
    <property type="entry name" value="RhaD"/>
    <property type="match status" value="1"/>
</dbReference>